<dbReference type="SUPFAM" id="SSF53213">
    <property type="entry name" value="LigB-like"/>
    <property type="match status" value="1"/>
</dbReference>
<keyword evidence="3" id="KW-0560">Oxidoreductase</keyword>
<dbReference type="InterPro" id="IPR036622">
    <property type="entry name" value="LigA_sf"/>
</dbReference>
<dbReference type="GO" id="GO:0036238">
    <property type="term" value="F:gallate dioxygenase activity"/>
    <property type="evidence" value="ECO:0007669"/>
    <property type="project" value="UniProtKB-EC"/>
</dbReference>
<reference evidence="4" key="1">
    <citation type="journal article" date="2019" name="Int. J. Syst. Evol. Microbiol.">
        <title>The Global Catalogue of Microorganisms (GCM) 10K type strain sequencing project: providing services to taxonomists for standard genome sequencing and annotation.</title>
        <authorList>
            <consortium name="The Broad Institute Genomics Platform"/>
            <consortium name="The Broad Institute Genome Sequencing Center for Infectious Disease"/>
            <person name="Wu L."/>
            <person name="Ma J."/>
        </authorList>
    </citation>
    <scope>NUCLEOTIDE SEQUENCE [LARGE SCALE GENOMIC DNA]</scope>
    <source>
        <strain evidence="4">CGMCC 1.10759</strain>
    </source>
</reference>
<dbReference type="NCBIfam" id="NF009902">
    <property type="entry name" value="PRK13365.1"/>
    <property type="match status" value="1"/>
</dbReference>
<dbReference type="RefSeq" id="WP_380605588.1">
    <property type="nucleotide sequence ID" value="NZ_JBHSDU010000015.1"/>
</dbReference>
<evidence type="ECO:0000313" key="3">
    <source>
        <dbReference type="EMBL" id="MFC4314423.1"/>
    </source>
</evidence>
<feature type="domain" description="Extradiol ring-cleavage dioxygenase class III enzyme subunit B" evidence="1">
    <location>
        <begin position="8"/>
        <end position="267"/>
    </location>
</feature>
<protein>
    <submittedName>
        <fullName evidence="3">Gallate dioxygenase</fullName>
        <ecNumber evidence="3">1.13.11.57</ecNumber>
    </submittedName>
</protein>
<sequence>MATLIGGIGVSHTPTIGFARDRGLRDDPAWRPIFQDFDVVRDWLAQARPDAMVVIYNDHVTSFFFDHYSAFTLGVGDRYEVADEGAGPRVLPAIPGDARLARHIAQSLTSQEFDLAMFQHKALDHGCFSPLSMLTLDRGKWSTPIVPLQVGVLQFPLPSAARCFKLGRALRAAIESYPEDMRVVIAATGGLSHQIHGERTGFNNTEWDHEFLDQLEQRPEALTQLTHAEFARRGGLESVEVIMWLIMRGALTKEVKRIHRGYYLPSMTAIATLILEDVQPGLSDAEVRAARLAAAKETEGLEEIEGTYPFTLESSARAFRLNRFLHGLTAPEARKAFVAEPETTFQTAGLSEQERELVRRRDWLGMIRYGVTFFVLEKLGAVLGISNPEIYAAMRGMTLEEFLRTRRTQIVYSVAPTSQGS</sequence>
<dbReference type="Pfam" id="PF02900">
    <property type="entry name" value="LigB"/>
    <property type="match status" value="1"/>
</dbReference>
<dbReference type="InterPro" id="IPR004183">
    <property type="entry name" value="Xdiol_dOase_suB"/>
</dbReference>
<name>A0ABV8T636_9GAMM</name>
<dbReference type="EMBL" id="JBHSDU010000015">
    <property type="protein sequence ID" value="MFC4314423.1"/>
    <property type="molecule type" value="Genomic_DNA"/>
</dbReference>
<dbReference type="NCBIfam" id="NF009901">
    <property type="entry name" value="PRK13364.1"/>
    <property type="match status" value="1"/>
</dbReference>
<keyword evidence="3" id="KW-0223">Dioxygenase</keyword>
<organism evidence="3 4">
    <name type="scientific">Steroidobacter flavus</name>
    <dbReference type="NCBI Taxonomy" id="1842136"/>
    <lineage>
        <taxon>Bacteria</taxon>
        <taxon>Pseudomonadati</taxon>
        <taxon>Pseudomonadota</taxon>
        <taxon>Gammaproteobacteria</taxon>
        <taxon>Steroidobacterales</taxon>
        <taxon>Steroidobacteraceae</taxon>
        <taxon>Steroidobacter</taxon>
    </lineage>
</organism>
<proteinExistence type="predicted"/>
<dbReference type="NCBIfam" id="NF009904">
    <property type="entry name" value="PRK13367.1"/>
    <property type="match status" value="1"/>
</dbReference>
<feature type="domain" description="Extradiol ring-cleavage dioxygenase LigAB LigA subunit" evidence="2">
    <location>
        <begin position="321"/>
        <end position="407"/>
    </location>
</feature>
<comment type="caution">
    <text evidence="3">The sequence shown here is derived from an EMBL/GenBank/DDBJ whole genome shotgun (WGS) entry which is preliminary data.</text>
</comment>
<accession>A0ABV8T636</accession>
<dbReference type="EC" id="1.13.11.57" evidence="3"/>
<evidence type="ECO:0000259" key="2">
    <source>
        <dbReference type="Pfam" id="PF07746"/>
    </source>
</evidence>
<gene>
    <name evidence="3" type="ORF">ACFPN2_35485</name>
</gene>
<evidence type="ECO:0000259" key="1">
    <source>
        <dbReference type="Pfam" id="PF02900"/>
    </source>
</evidence>
<evidence type="ECO:0000313" key="4">
    <source>
        <dbReference type="Proteomes" id="UP001595904"/>
    </source>
</evidence>
<dbReference type="SUPFAM" id="SSF48076">
    <property type="entry name" value="LigA subunit of an aromatic-ring-opening dioxygenase LigAB"/>
    <property type="match status" value="1"/>
</dbReference>
<dbReference type="Gene3D" id="1.10.700.10">
    <property type="entry name" value="Dioxygenase LigAB, LigA subunit"/>
    <property type="match status" value="1"/>
</dbReference>
<keyword evidence="4" id="KW-1185">Reference proteome</keyword>
<dbReference type="Gene3D" id="3.40.830.10">
    <property type="entry name" value="LigB-like"/>
    <property type="match status" value="1"/>
</dbReference>
<dbReference type="InterPro" id="IPR011986">
    <property type="entry name" value="Xdiol_dOase_LigA"/>
</dbReference>
<dbReference type="Pfam" id="PF07746">
    <property type="entry name" value="LigA"/>
    <property type="match status" value="1"/>
</dbReference>
<dbReference type="Proteomes" id="UP001595904">
    <property type="component" value="Unassembled WGS sequence"/>
</dbReference>